<accession>J9H871</accession>
<reference evidence="2" key="1">
    <citation type="journal article" date="2012" name="PLoS ONE">
        <title>Gene sets for utilization of primary and secondary nutrition supplies in the distal gut of endangered iberian lynx.</title>
        <authorList>
            <person name="Alcaide M."/>
            <person name="Messina E."/>
            <person name="Richter M."/>
            <person name="Bargiela R."/>
            <person name="Peplies J."/>
            <person name="Huws S.A."/>
            <person name="Newbold C.J."/>
            <person name="Golyshin P.N."/>
            <person name="Simon M.A."/>
            <person name="Lopez G."/>
            <person name="Yakimov M.M."/>
            <person name="Ferrer M."/>
        </authorList>
    </citation>
    <scope>NUCLEOTIDE SEQUENCE</scope>
</reference>
<evidence type="ECO:0000313" key="2">
    <source>
        <dbReference type="EMBL" id="EJX10545.1"/>
    </source>
</evidence>
<feature type="compositionally biased region" description="Acidic residues" evidence="1">
    <location>
        <begin position="13"/>
        <end position="23"/>
    </location>
</feature>
<comment type="caution">
    <text evidence="2">The sequence shown here is derived from an EMBL/GenBank/DDBJ whole genome shotgun (WGS) entry which is preliminary data.</text>
</comment>
<dbReference type="AlphaFoldDB" id="J9H871"/>
<name>J9H871_9ZZZZ</name>
<proteinExistence type="predicted"/>
<sequence length="46" mass="5164">MVRTAAAGKSVEFLEEEDDEEGEQPVPNVRSIPRVMQAIKEFFIGL</sequence>
<evidence type="ECO:0000256" key="1">
    <source>
        <dbReference type="SAM" id="MobiDB-lite"/>
    </source>
</evidence>
<organism evidence="2">
    <name type="scientific">gut metagenome</name>
    <dbReference type="NCBI Taxonomy" id="749906"/>
    <lineage>
        <taxon>unclassified sequences</taxon>
        <taxon>metagenomes</taxon>
        <taxon>organismal metagenomes</taxon>
    </lineage>
</organism>
<protein>
    <submittedName>
        <fullName evidence="2">Uncharacterized protein</fullName>
    </submittedName>
</protein>
<dbReference type="EMBL" id="AMCI01000163">
    <property type="protein sequence ID" value="EJX10545.1"/>
    <property type="molecule type" value="Genomic_DNA"/>
</dbReference>
<gene>
    <name evidence="2" type="ORF">EVA_01038</name>
</gene>
<feature type="region of interest" description="Disordered" evidence="1">
    <location>
        <begin position="1"/>
        <end position="28"/>
    </location>
</feature>